<dbReference type="EMBL" id="SACL01000003">
    <property type="protein sequence ID" value="RVT96999.1"/>
    <property type="molecule type" value="Genomic_DNA"/>
</dbReference>
<dbReference type="OrthoDB" id="7240305at2"/>
<sequence length="524" mass="54650">MQMPLRRTALTLVLCVSAMPAYAQDHPAVQRLRALLSAQVTLNYHAASPVEGSPDAVRLSGVTLTRGNETISMASLLLDRLTENSAARVEAEGVQGTMDGTPVRVARFQMAGLTYTPTPASAPAVPPPAPVAPVPPPVTRPQGQLVPPGSPPMAPKPGMPGAQAPLAGQPGLPGKPGAQAPRPNVQIPPSPNRPGGMAHADRPMPDAFTLDSALVEGFEVQGTPRVSIARMTVRDYGIGRRSTTLLEGLTVAGIPASPVSDFVMARFTGEGLDLAAWLNAAARDASPPGLPAGRASLNVEGVELSATGAPVGGLERLSVEIATEADQSGTGSIGLRGLRVRQHPLTAPFLTMLDLPGIDASLTMDTTYRAADGHVDIPALAIGVQQLGATALALRLDGWTPEAARNHDPSRMRLLGFRLRQADDGMYDRILRQQAQRAGITADQMRQRHLQMSQAALSAPPGTPEPPGLASLREAVLRFVRGEARTIEVIANPPQPVPMQQMQAAGPQGAPALAQLLGLSGSNP</sequence>
<feature type="compositionally biased region" description="Pro residues" evidence="1">
    <location>
        <begin position="124"/>
        <end position="139"/>
    </location>
</feature>
<evidence type="ECO:0000256" key="2">
    <source>
        <dbReference type="SAM" id="SignalP"/>
    </source>
</evidence>
<feature type="region of interest" description="Disordered" evidence="1">
    <location>
        <begin position="119"/>
        <end position="200"/>
    </location>
</feature>
<name>A0A437MH74_9PROT</name>
<dbReference type="AlphaFoldDB" id="A0A437MH74"/>
<feature type="chain" id="PRO_5019207122" description="DUF748 domain-containing protein" evidence="2">
    <location>
        <begin position="24"/>
        <end position="524"/>
    </location>
</feature>
<accession>A0A437MH74</accession>
<evidence type="ECO:0000313" key="4">
    <source>
        <dbReference type="Proteomes" id="UP000282957"/>
    </source>
</evidence>
<dbReference type="Proteomes" id="UP000282957">
    <property type="component" value="Unassembled WGS sequence"/>
</dbReference>
<evidence type="ECO:0000313" key="3">
    <source>
        <dbReference type="EMBL" id="RVT96999.1"/>
    </source>
</evidence>
<comment type="caution">
    <text evidence="3">The sequence shown here is derived from an EMBL/GenBank/DDBJ whole genome shotgun (WGS) entry which is preliminary data.</text>
</comment>
<feature type="signal peptide" evidence="2">
    <location>
        <begin position="1"/>
        <end position="23"/>
    </location>
</feature>
<proteinExistence type="predicted"/>
<dbReference type="RefSeq" id="WP_127787646.1">
    <property type="nucleotide sequence ID" value="NZ_SACL01000003.1"/>
</dbReference>
<feature type="compositionally biased region" description="Pro residues" evidence="1">
    <location>
        <begin position="148"/>
        <end position="158"/>
    </location>
</feature>
<keyword evidence="2" id="KW-0732">Signal</keyword>
<evidence type="ECO:0008006" key="5">
    <source>
        <dbReference type="Google" id="ProtNLM"/>
    </source>
</evidence>
<gene>
    <name evidence="3" type="ORF">EOD42_11435</name>
</gene>
<keyword evidence="4" id="KW-1185">Reference proteome</keyword>
<reference evidence="3 4" key="1">
    <citation type="submission" date="2019-01" db="EMBL/GenBank/DDBJ databases">
        <authorList>
            <person name="Chen W.-M."/>
        </authorList>
    </citation>
    <scope>NUCLEOTIDE SEQUENCE [LARGE SCALE GENOMIC DNA]</scope>
    <source>
        <strain evidence="3 4">CCP-6</strain>
    </source>
</reference>
<evidence type="ECO:0000256" key="1">
    <source>
        <dbReference type="SAM" id="MobiDB-lite"/>
    </source>
</evidence>
<organism evidence="3 4">
    <name type="scientific">Rhodovarius crocodyli</name>
    <dbReference type="NCBI Taxonomy" id="1979269"/>
    <lineage>
        <taxon>Bacteria</taxon>
        <taxon>Pseudomonadati</taxon>
        <taxon>Pseudomonadota</taxon>
        <taxon>Alphaproteobacteria</taxon>
        <taxon>Acetobacterales</taxon>
        <taxon>Roseomonadaceae</taxon>
        <taxon>Rhodovarius</taxon>
    </lineage>
</organism>
<protein>
    <recommendedName>
        <fullName evidence="5">DUF748 domain-containing protein</fullName>
    </recommendedName>
</protein>